<organism evidence="2 3">
    <name type="scientific">Giardia duodenalis assemblage B</name>
    <dbReference type="NCBI Taxonomy" id="1394984"/>
    <lineage>
        <taxon>Eukaryota</taxon>
        <taxon>Metamonada</taxon>
        <taxon>Diplomonadida</taxon>
        <taxon>Hexamitidae</taxon>
        <taxon>Giardiinae</taxon>
        <taxon>Giardia</taxon>
    </lineage>
</organism>
<dbReference type="SMART" id="SM00261">
    <property type="entry name" value="FU"/>
    <property type="match status" value="6"/>
</dbReference>
<dbReference type="PANTHER" id="PTHR23275">
    <property type="entry name" value="CABRIOLET.-RELATED"/>
    <property type="match status" value="1"/>
</dbReference>
<evidence type="ECO:0000313" key="3">
    <source>
        <dbReference type="Proteomes" id="UP000070089"/>
    </source>
</evidence>
<name>A0A132P0W9_GIAIN</name>
<protein>
    <submittedName>
        <fullName evidence="2">High cysteine membrane protein Group 2/ Variant-specific surface protein</fullName>
    </submittedName>
</protein>
<dbReference type="Proteomes" id="UP000070089">
    <property type="component" value="Unassembled WGS sequence"/>
</dbReference>
<reference evidence="2 3" key="1">
    <citation type="journal article" date="2015" name="Mol. Biochem. Parasitol.">
        <title>Identification of polymorphic genes for use in assemblage B genotyping assays through comparative genomics of multiple assemblage B Giardia duodenalis isolates.</title>
        <authorList>
            <person name="Wielinga C."/>
            <person name="Thompson R.C."/>
            <person name="Monis P."/>
            <person name="Ryan U."/>
        </authorList>
    </citation>
    <scope>NUCLEOTIDE SEQUENCE [LARGE SCALE GENOMIC DNA]</scope>
    <source>
        <strain evidence="2 3">BAH15c1</strain>
    </source>
</reference>
<keyword evidence="1" id="KW-0472">Membrane</keyword>
<sequence length="539" mass="56595">MSSCHQSCVTCSGQDEVSCTSCNSTSFLALQAIDKGYCISCSVETSVNGHVGIEGCLRCTLPSSTDTTPTCLECSELDYMVSIDGRSCVTSCGVGALPNYYTRQCACTNGYGLNRGVRAQGCVPCKVSRCSLCTANADLCNECEIPFGLSLDSQKCLAIGGCPANCVCVNDGTDLGTTCSSCEKNYFLQPVGRICLHSCPLGYALNPTTSSCDMCSANCYSCKEALETRCTSCISGYVIQWLDSDISTTGRCIAEYAEAAVGPCIECQAILGSAKYCSRCASAFFPLDGKCVSVPDQQPLLCISADRGVCLKCAVGYFLHQGGCYSSLYEPGKSVCAAAERTNPAAYGTCRACTHSYHRTSDGICISCTMEGCFQCSSSPDVCTSCSNGYYSTTISSSADEVRCNRCATSCLVCTDSSPSTCSQCAPGYFGPNSVHGCIRCDDSTVSGNLKGIKGCKQCQLSFSGASVICLDDNPDSSFTLPPLDTNKTTLVLSIVLPIIILILASSIIAVVIVLVRRKMAKRLSQSIASVALNTVISG</sequence>
<keyword evidence="1" id="KW-1133">Transmembrane helix</keyword>
<dbReference type="Pfam" id="PF03302">
    <property type="entry name" value="VSP"/>
    <property type="match status" value="1"/>
</dbReference>
<dbReference type="InterPro" id="IPR006212">
    <property type="entry name" value="Furin_repeat"/>
</dbReference>
<dbReference type="InterPro" id="IPR009030">
    <property type="entry name" value="Growth_fac_rcpt_cys_sf"/>
</dbReference>
<dbReference type="PANTHER" id="PTHR23275:SF100">
    <property type="entry name" value="EGF-LIKE DOMAIN-CONTAINING PROTEIN"/>
    <property type="match status" value="1"/>
</dbReference>
<gene>
    <name evidence="2" type="ORF">QR46_0102</name>
</gene>
<dbReference type="OrthoDB" id="300641at2759"/>
<evidence type="ECO:0000313" key="2">
    <source>
        <dbReference type="EMBL" id="KWX15961.1"/>
    </source>
</evidence>
<feature type="transmembrane region" description="Helical" evidence="1">
    <location>
        <begin position="491"/>
        <end position="516"/>
    </location>
</feature>
<dbReference type="EMBL" id="JXTI01000001">
    <property type="protein sequence ID" value="KWX15961.1"/>
    <property type="molecule type" value="Genomic_DNA"/>
</dbReference>
<dbReference type="InterPro" id="IPR052798">
    <property type="entry name" value="Giardia_VSA"/>
</dbReference>
<dbReference type="SUPFAM" id="SSF57184">
    <property type="entry name" value="Growth factor receptor domain"/>
    <property type="match status" value="3"/>
</dbReference>
<dbReference type="Gene3D" id="2.10.220.10">
    <property type="entry name" value="Hormone Receptor, Insulin-like Growth Factor Receptor 1, Chain A, domain 2"/>
    <property type="match status" value="1"/>
</dbReference>
<dbReference type="VEuPathDB" id="GiardiaDB:QR46_0102"/>
<evidence type="ECO:0000256" key="1">
    <source>
        <dbReference type="SAM" id="Phobius"/>
    </source>
</evidence>
<accession>A0A132P0W9</accession>
<proteinExistence type="predicted"/>
<keyword evidence="1" id="KW-0812">Transmembrane</keyword>
<dbReference type="InterPro" id="IPR005127">
    <property type="entry name" value="Giardia_VSP"/>
</dbReference>
<comment type="caution">
    <text evidence="2">The sequence shown here is derived from an EMBL/GenBank/DDBJ whole genome shotgun (WGS) entry which is preliminary data.</text>
</comment>
<dbReference type="AlphaFoldDB" id="A0A132P0W9"/>